<gene>
    <name evidence="1" type="ORF">UFOVP1068_13</name>
    <name evidence="2" type="ORF">UFOVP1300_36</name>
</gene>
<evidence type="ECO:0008006" key="3">
    <source>
        <dbReference type="Google" id="ProtNLM"/>
    </source>
</evidence>
<dbReference type="EMBL" id="LR797243">
    <property type="protein sequence ID" value="CAB4195788.1"/>
    <property type="molecule type" value="Genomic_DNA"/>
</dbReference>
<accession>A0A6J5QNC0</accession>
<name>A0A6J5QNC0_9CAUD</name>
<reference evidence="1" key="1">
    <citation type="submission" date="2020-05" db="EMBL/GenBank/DDBJ databases">
        <authorList>
            <person name="Chiriac C."/>
            <person name="Salcher M."/>
            <person name="Ghai R."/>
            <person name="Kavagutti S V."/>
        </authorList>
    </citation>
    <scope>NUCLEOTIDE SEQUENCE</scope>
</reference>
<dbReference type="Gene3D" id="3.40.1350.10">
    <property type="match status" value="1"/>
</dbReference>
<organism evidence="1">
    <name type="scientific">uncultured Caudovirales phage</name>
    <dbReference type="NCBI Taxonomy" id="2100421"/>
    <lineage>
        <taxon>Viruses</taxon>
        <taxon>Duplodnaviria</taxon>
        <taxon>Heunggongvirae</taxon>
        <taxon>Uroviricota</taxon>
        <taxon>Caudoviricetes</taxon>
        <taxon>Peduoviridae</taxon>
        <taxon>Maltschvirus</taxon>
        <taxon>Maltschvirus maltsch</taxon>
    </lineage>
</organism>
<dbReference type="GO" id="GO:0003676">
    <property type="term" value="F:nucleic acid binding"/>
    <property type="evidence" value="ECO:0007669"/>
    <property type="project" value="InterPro"/>
</dbReference>
<dbReference type="EMBL" id="LR797013">
    <property type="protein sequence ID" value="CAB4181054.1"/>
    <property type="molecule type" value="Genomic_DNA"/>
</dbReference>
<evidence type="ECO:0000313" key="2">
    <source>
        <dbReference type="EMBL" id="CAB4195788.1"/>
    </source>
</evidence>
<proteinExistence type="predicted"/>
<sequence length="135" mass="15836">MKESQFWALVKDKLPGHVERVENALTRGTPDVNMCHEGNELWLELKVLDAKGKCELRPEQVLWHRKRQESGGRVFVLARNENVLKVLQIQREMDLYEIWSCTKPFDWENMNSLLFNVPPFCTEYVVRHAQVGGKQ</sequence>
<protein>
    <recommendedName>
        <fullName evidence="3">VRR-NUC domain-containing protein</fullName>
    </recommendedName>
</protein>
<evidence type="ECO:0000313" key="1">
    <source>
        <dbReference type="EMBL" id="CAB4181054.1"/>
    </source>
</evidence>
<dbReference type="InterPro" id="IPR011856">
    <property type="entry name" value="tRNA_endonuc-like_dom_sf"/>
</dbReference>